<dbReference type="SUPFAM" id="SSF51126">
    <property type="entry name" value="Pectin lyase-like"/>
    <property type="match status" value="2"/>
</dbReference>
<keyword evidence="4" id="KW-1185">Reference proteome</keyword>
<feature type="transmembrane region" description="Helical" evidence="1">
    <location>
        <begin position="2283"/>
        <end position="2308"/>
    </location>
</feature>
<accession>Q23F01</accession>
<dbReference type="EMBL" id="GG662707">
    <property type="protein sequence ID" value="EAR95104.2"/>
    <property type="molecule type" value="Genomic_DNA"/>
</dbReference>
<feature type="transmembrane region" description="Helical" evidence="1">
    <location>
        <begin position="2095"/>
        <end position="2111"/>
    </location>
</feature>
<dbReference type="GeneID" id="7839694"/>
<sequence length="2502" mass="288713">MNTVLILGIFTILTHQFQRFSYAQECPTFSRQIMPRFYDGYVISNYLQIPNTNILLVNSIYSENNKAVSSIVFYNDISKQIDNIINAIKPSYVINQMEYIQQRNQILALNQQGIIFADPYTLESIQSFTYSRLVSMSLLNGSKYALLQSYLYVLYIIDIVSGEQIFTLDVSSYNSNPYNYIAIAKFFSLQNGQQFIVVLDVYGAYTWSLNLINVYSTYNGYFAKSDQTSVTYNLVDLHSNYDIMFLATSYYGMNAYQIIDLQKNQINILQGYYVQRGSQENSFISLQSIIMDNQQTSLFLTDKYNIFRLDLNIQYNQSTNTYDVFDFVNINQPFIVQTGEQYKSWYHLKCKNQFLIPYFTSFFYQTGTLVYSYNTNQSYIRSTFPSSGYTKIFGFELDQQQYFVVPQLNRILITKDSPNNDVSQVFIMKRNIEVRQNTFFQVKNCDNCFVLMQENQYISINQVLNDTFSIIEFDLSQLSLNINKISTNIDPYQDNNNKFWVVVGLPQKENNENFLFYAICINDNTYQQLYSNDPIDNTLSSSFALYSTIDQEIIGIDLRGYIYGWDAKDFSFKYKKTPQYSCQNSNIGQLYQKDNQKFLIIVCSDFNAISYNFNTGETVVLTKLSSNPFTINVFDSIDMIGIGDQSNGEVYLWYLNSKTSNFSLFMNFQTPQYTDVINNLQYIKQNKTLFIQYYYGNLLLPIGQCLSNVTSCLSCQMSFYFNTSEINGQLNMYGQGTLSNPYTSSLSIIQAFLMVQQYFQLIKNVINVQAYIHINSENKMTFYNRLLTLEAFQKTNLFIQSWDQEKQAQINVSGQLQFSGLELLNLDNLLLQFTIDANASQQCGIQFQNILEKVFIDNIQITSSNQAINCFTIQINQSDVILQNISLKNKDFSNVSSLITIQNSQKVSFNNFSIESCTLNQNFSILTQISDVQVLIDTVIIQNNVCDTSKVYYPQFSGQLFKAGQYNVTNLIATGNQFCNLKVFSTVSNIQQQDIKFQFQDIVLMNNQFYISSTYLLFNAIYSINPIPQHHLTMKNLTFSDNKYFPSSQVSSDIYLGITQFVLTEKILSVSITDVKVENHQEIGFCSISQSSLISLNYISCRNNKSFYDSVKNREYGGCLLFREVKEFNLLSLQSEYLKGFNNLILAINNQIYTNSIIQIKKVNITKSYFEQNQTNSPANPILINSIYYSNVTIQDSIFSENQLIGIFNPQQFSTTGIQILNPLGIIILNNNQFFNSKSNSLFNYQYLVGMNIDISNNIFQNSSFDLNDASASFVQQGGCLRAKTTNLNILSSNFSQSTANIGSFIYLESLSSQLNLNVENSQFNEGYSYQDGGAFYIETSHSKLNFLCNQCNFSNIYTLSPQSSTISIAIQNTTFNETYPDYINQIVSVFDIQSVTLIQAQLSNLQIINCDFDNLIIKNLEQHTPLLINTTNTDVILQNLKIQNSFFSTQLISVNQGTLNILQSKFFNLSQITSKRMLQDQNSQVYLGSLIMLSNSTLIIGQETLFQLIKCPNCCGSVLQLQQTQFQIFNTQFLKSQAKYGGAISIQGLVSNQNKIKSSTLVQNTAVNDGGALYLLALKSDIFTLELNNCTIQDNKSLQGNGGALYIRSQSSSSSLQIINILNSTLTGNKANVGGCIDNQVINPSIDQLTTLQNNQAVLYGDNINSYPSHLNFIVTDELIPYYNQSTNHLTFQKIKSGQSIPKLAFQLRDQTQKPIFPLDSQNINVFVQFSLKTKNYSNYYIRGNNTATFDFKNKYFIFDGIQLIGTPNSQAIIEFKSDAIQILNSQTNQYESNYSYEVEVYFRNCSYGEIQNSYNTYTECVVCEQDKYSLDSKQCYQCPSGAKCKNGIIFVNEGYWRKQENSSLVIECVNKDQNCVGNNYGNYACQVGYIGPLCEECDIHGDFWGQSYSKVGSYECGQCKDLSSYLWKVILAVTWTLFSIQLAIRGDLEEQAIIAVQGIFKRHSTRFQSKPSSDKSQFQKKKTIQWNQQKYQSSQDQEKASVYIKVFTNYLQIIGSIISFNIKYATNIFDTSQYLGTPVRQQMNSLDCTLKEIQTDIPLIYLRFLFSLLVPVAYFLTFLLGLVLQRVFTKDKIHIYSMSTALIFIFILVQPDLVSQMVAILSCRQIGDQEYILFNVSYECNTTQHLRYSQYLIVPSLLFFAFIIPILLFYILYRNRKNLLTIKVNKQYGFLYREYRTEKYYWEFIKMLEKIFIILILNFYSQEINVKGVLIFAIITLYGIYSNILQPYNLNGYNMIDFYQTNVCAISVLLCLFINNNPFNYFVISSIIILAIINIWFIIIVIHRVIRGYLIQIKDKLLELSQKFSFTKRIVQKFYKKPINPELKAKIRRILLEYLKLRQEQKWDLLLIGLKKQIERNNQRLFNEQSIKPTESQNKLQKYESKFEPEQDIEIDIDNDIEMIPQTTFSPHQSKTCLAKGKFIKKNKKFYIKLFKIFRKQQAKQSNLQQTYKLRIIFKRNSQIEVFSQRKSRQQFNSFYLKQQ</sequence>
<keyword evidence="1" id="KW-0472">Membrane</keyword>
<name>Q23F01_TETTS</name>
<evidence type="ECO:0000313" key="3">
    <source>
        <dbReference type="EMBL" id="EAR95104.2"/>
    </source>
</evidence>
<feature type="transmembrane region" description="Helical" evidence="1">
    <location>
        <begin position="2258"/>
        <end position="2277"/>
    </location>
</feature>
<evidence type="ECO:0000313" key="4">
    <source>
        <dbReference type="Proteomes" id="UP000009168"/>
    </source>
</evidence>
<dbReference type="PANTHER" id="PTHR11319:SF35">
    <property type="entry name" value="OUTER MEMBRANE PROTEIN PMPC-RELATED"/>
    <property type="match status" value="1"/>
</dbReference>
<evidence type="ECO:0000256" key="1">
    <source>
        <dbReference type="SAM" id="Phobius"/>
    </source>
</evidence>
<dbReference type="Proteomes" id="UP000009168">
    <property type="component" value="Unassembled WGS sequence"/>
</dbReference>
<keyword evidence="2" id="KW-0732">Signal</keyword>
<dbReference type="InterPro" id="IPR011050">
    <property type="entry name" value="Pectin_lyase_fold/virulence"/>
</dbReference>
<gene>
    <name evidence="3" type="ORF">TTHERM_00641320</name>
</gene>
<feature type="transmembrane region" description="Helical" evidence="1">
    <location>
        <begin position="2062"/>
        <end position="2086"/>
    </location>
</feature>
<protein>
    <submittedName>
        <fullName evidence="3">Transmembrane protein, putative</fullName>
    </submittedName>
</protein>
<feature type="transmembrane region" description="Helical" evidence="1">
    <location>
        <begin position="2228"/>
        <end position="2246"/>
    </location>
</feature>
<proteinExistence type="predicted"/>
<feature type="chain" id="PRO_5004202135" evidence="2">
    <location>
        <begin position="24"/>
        <end position="2502"/>
    </location>
</feature>
<dbReference type="InParanoid" id="Q23F01"/>
<keyword evidence="1 3" id="KW-0812">Transmembrane</keyword>
<dbReference type="HOGENOM" id="CLU_001085_0_0_1"/>
<evidence type="ECO:0000256" key="2">
    <source>
        <dbReference type="SAM" id="SignalP"/>
    </source>
</evidence>
<reference evidence="4" key="1">
    <citation type="journal article" date="2006" name="PLoS Biol.">
        <title>Macronuclear genome sequence of the ciliate Tetrahymena thermophila, a model eukaryote.</title>
        <authorList>
            <person name="Eisen J.A."/>
            <person name="Coyne R.S."/>
            <person name="Wu M."/>
            <person name="Wu D."/>
            <person name="Thiagarajan M."/>
            <person name="Wortman J.R."/>
            <person name="Badger J.H."/>
            <person name="Ren Q."/>
            <person name="Amedeo P."/>
            <person name="Jones K.M."/>
            <person name="Tallon L.J."/>
            <person name="Delcher A.L."/>
            <person name="Salzberg S.L."/>
            <person name="Silva J.C."/>
            <person name="Haas B.J."/>
            <person name="Majoros W.H."/>
            <person name="Farzad M."/>
            <person name="Carlton J.M."/>
            <person name="Smith R.K. Jr."/>
            <person name="Garg J."/>
            <person name="Pearlman R.E."/>
            <person name="Karrer K.M."/>
            <person name="Sun L."/>
            <person name="Manning G."/>
            <person name="Elde N.C."/>
            <person name="Turkewitz A.P."/>
            <person name="Asai D.J."/>
            <person name="Wilkes D.E."/>
            <person name="Wang Y."/>
            <person name="Cai H."/>
            <person name="Collins K."/>
            <person name="Stewart B.A."/>
            <person name="Lee S.R."/>
            <person name="Wilamowska K."/>
            <person name="Weinberg Z."/>
            <person name="Ruzzo W.L."/>
            <person name="Wloga D."/>
            <person name="Gaertig J."/>
            <person name="Frankel J."/>
            <person name="Tsao C.-C."/>
            <person name="Gorovsky M.A."/>
            <person name="Keeling P.J."/>
            <person name="Waller R.F."/>
            <person name="Patron N.J."/>
            <person name="Cherry J.M."/>
            <person name="Stover N.A."/>
            <person name="Krieger C.J."/>
            <person name="del Toro C."/>
            <person name="Ryder H.F."/>
            <person name="Williamson S.C."/>
            <person name="Barbeau R.A."/>
            <person name="Hamilton E.P."/>
            <person name="Orias E."/>
        </authorList>
    </citation>
    <scope>NUCLEOTIDE SEQUENCE [LARGE SCALE GENOMIC DNA]</scope>
    <source>
        <strain evidence="4">SB210</strain>
    </source>
</reference>
<dbReference type="PANTHER" id="PTHR11319">
    <property type="entry name" value="G PROTEIN-COUPLED RECEPTOR-RELATED"/>
    <property type="match status" value="1"/>
</dbReference>
<feature type="transmembrane region" description="Helical" evidence="1">
    <location>
        <begin position="2153"/>
        <end position="2175"/>
    </location>
</feature>
<keyword evidence="1" id="KW-1133">Transmembrane helix</keyword>
<organism evidence="3 4">
    <name type="scientific">Tetrahymena thermophila (strain SB210)</name>
    <dbReference type="NCBI Taxonomy" id="312017"/>
    <lineage>
        <taxon>Eukaryota</taxon>
        <taxon>Sar</taxon>
        <taxon>Alveolata</taxon>
        <taxon>Ciliophora</taxon>
        <taxon>Intramacronucleata</taxon>
        <taxon>Oligohymenophorea</taxon>
        <taxon>Hymenostomatida</taxon>
        <taxon>Tetrahymenina</taxon>
        <taxon>Tetrahymenidae</taxon>
        <taxon>Tetrahymena</taxon>
    </lineage>
</organism>
<dbReference type="KEGG" id="tet:TTHERM_00641320"/>
<feature type="signal peptide" evidence="2">
    <location>
        <begin position="1"/>
        <end position="23"/>
    </location>
</feature>
<dbReference type="RefSeq" id="XP_001015349.2">
    <property type="nucleotide sequence ID" value="XM_001015349.2"/>
</dbReference>